<feature type="compositionally biased region" description="Low complexity" evidence="1">
    <location>
        <begin position="413"/>
        <end position="425"/>
    </location>
</feature>
<dbReference type="EMBL" id="KV429063">
    <property type="protein sequence ID" value="KZT68853.1"/>
    <property type="molecule type" value="Genomic_DNA"/>
</dbReference>
<gene>
    <name evidence="2" type="ORF">DAEQUDRAFT_766046</name>
</gene>
<dbReference type="STRING" id="1314783.A0A165Q0F4"/>
<dbReference type="Proteomes" id="UP000076727">
    <property type="component" value="Unassembled WGS sequence"/>
</dbReference>
<evidence type="ECO:0000313" key="2">
    <source>
        <dbReference type="EMBL" id="KZT68853.1"/>
    </source>
</evidence>
<feature type="region of interest" description="Disordered" evidence="1">
    <location>
        <begin position="380"/>
        <end position="428"/>
    </location>
</feature>
<feature type="compositionally biased region" description="Polar residues" evidence="1">
    <location>
        <begin position="165"/>
        <end position="175"/>
    </location>
</feature>
<reference evidence="2 3" key="1">
    <citation type="journal article" date="2016" name="Mol. Biol. Evol.">
        <title>Comparative Genomics of Early-Diverging Mushroom-Forming Fungi Provides Insights into the Origins of Lignocellulose Decay Capabilities.</title>
        <authorList>
            <person name="Nagy L.G."/>
            <person name="Riley R."/>
            <person name="Tritt A."/>
            <person name="Adam C."/>
            <person name="Daum C."/>
            <person name="Floudas D."/>
            <person name="Sun H."/>
            <person name="Yadav J.S."/>
            <person name="Pangilinan J."/>
            <person name="Larsson K.H."/>
            <person name="Matsuura K."/>
            <person name="Barry K."/>
            <person name="Labutti K."/>
            <person name="Kuo R."/>
            <person name="Ohm R.A."/>
            <person name="Bhattacharya S.S."/>
            <person name="Shirouzu T."/>
            <person name="Yoshinaga Y."/>
            <person name="Martin F.M."/>
            <person name="Grigoriev I.V."/>
            <person name="Hibbett D.S."/>
        </authorList>
    </citation>
    <scope>NUCLEOTIDE SEQUENCE [LARGE SCALE GENOMIC DNA]</scope>
    <source>
        <strain evidence="2 3">L-15889</strain>
    </source>
</reference>
<evidence type="ECO:0000256" key="1">
    <source>
        <dbReference type="SAM" id="MobiDB-lite"/>
    </source>
</evidence>
<dbReference type="OrthoDB" id="3269282at2759"/>
<evidence type="ECO:0000313" key="3">
    <source>
        <dbReference type="Proteomes" id="UP000076727"/>
    </source>
</evidence>
<proteinExistence type="predicted"/>
<accession>A0A165Q0F4</accession>
<name>A0A165Q0F4_9APHY</name>
<keyword evidence="3" id="KW-1185">Reference proteome</keyword>
<sequence length="459" mass="49393">MSLSSSPESLASPTLPVTPPALAAAHELEVITSEDAVEDSPVCVGQRVRFEADCVLIPDPSPVSRLPRLVTKSYAVPLWRKRNQGQEPSSVSDSEAEVRDDEHVVFKVSVPSIAIRARSPSRSDCIHQPLVPCLVHHYHHFTSDPSTSPSSFAQTPRRPLRAASVPSSSRPIPSAQTVTVPLRPCCPDCVHSTEACLTQGVHWQEKFTRGALRLRRRASSLDARSDFSAHHRLYDTLPGFDSVIGTLAVDEVDKIGKRTGSRLPAIPVVGTHSEGAADGGLLPSLSRNASTSRLLDSARRPSAQSVFHSKVTSTDVERPFFDLPEFAPVAEDLASSLTTPDHGGSRARSVKALGMSAVPPVPQQEAPSKETYFPALEPVRTLTGSPERSPPSPSRPMAASHWSRQSFDDVYNGPPGSQRRPSASQRRPHLHLPAPVSFLKVGAEILKGVTMSAGTPLSV</sequence>
<protein>
    <submittedName>
        <fullName evidence="2">Uncharacterized protein</fullName>
    </submittedName>
</protein>
<feature type="region of interest" description="Disordered" evidence="1">
    <location>
        <begin position="144"/>
        <end position="175"/>
    </location>
</feature>
<organism evidence="2 3">
    <name type="scientific">Daedalea quercina L-15889</name>
    <dbReference type="NCBI Taxonomy" id="1314783"/>
    <lineage>
        <taxon>Eukaryota</taxon>
        <taxon>Fungi</taxon>
        <taxon>Dikarya</taxon>
        <taxon>Basidiomycota</taxon>
        <taxon>Agaricomycotina</taxon>
        <taxon>Agaricomycetes</taxon>
        <taxon>Polyporales</taxon>
        <taxon>Fomitopsis</taxon>
    </lineage>
</organism>
<dbReference type="AlphaFoldDB" id="A0A165Q0F4"/>